<keyword evidence="3" id="KW-1185">Reference proteome</keyword>
<dbReference type="PROSITE" id="PS51257">
    <property type="entry name" value="PROKAR_LIPOPROTEIN"/>
    <property type="match status" value="1"/>
</dbReference>
<dbReference type="PROSITE" id="PS50093">
    <property type="entry name" value="PKD"/>
    <property type="match status" value="1"/>
</dbReference>
<reference evidence="2 3" key="1">
    <citation type="submission" date="2020-01" db="EMBL/GenBank/DDBJ databases">
        <title>Spongiivirga citrea KCTC 32990T.</title>
        <authorList>
            <person name="Wang G."/>
        </authorList>
    </citation>
    <scope>NUCLEOTIDE SEQUENCE [LARGE SCALE GENOMIC DNA]</scope>
    <source>
        <strain evidence="2 3">KCTC 32990</strain>
    </source>
</reference>
<feature type="domain" description="PKD" evidence="1">
    <location>
        <begin position="410"/>
        <end position="450"/>
    </location>
</feature>
<dbReference type="RefSeq" id="WP_164030271.1">
    <property type="nucleotide sequence ID" value="NZ_JAABOQ010000002.1"/>
</dbReference>
<protein>
    <submittedName>
        <fullName evidence="2">T9SS type B sorting domain-containing protein</fullName>
    </submittedName>
</protein>
<dbReference type="Pfam" id="PF13585">
    <property type="entry name" value="CHU_C"/>
    <property type="match status" value="1"/>
</dbReference>
<dbReference type="InterPro" id="IPR013783">
    <property type="entry name" value="Ig-like_fold"/>
</dbReference>
<dbReference type="Proteomes" id="UP000474296">
    <property type="component" value="Unassembled WGS sequence"/>
</dbReference>
<dbReference type="InterPro" id="IPR035986">
    <property type="entry name" value="PKD_dom_sf"/>
</dbReference>
<sequence length="1116" mass="122553">MTKKLLYFFLVLISCQFINGQQETAIWYFGEYAGLDFRGGDPVELTDSAMRTIEGTSVIATATGDLRFYTNGVNIWNRNHQIMPNGSGLKGDSNSTQSSLVVQRPGSTQEYFLFTVEEYAGADGFSYSVVDMALDGGLGAVTSQKNIQLATPVMEKLTAVKHRNGRDVWVIVHGWPNTDFQAYLVTDAGVNTTPIISNVGADISTQFNFTGEYTLGYLKASPDGRKLAIAHFNTTVELLDFNNETGIVSNPIRLDNPTDRFYGVIGGFEQRNFYGLEFSASGDRLYVAVQQTINSPRVESALLQYDLTAADIPASEIVIDRPLFLIGAIQLAPNGKMYVANQSQNSLGVINNPEALGTGCNYQKEGFALSTRSFAGLPQFNQSLFVAGISAENLCLASITEFKLNANQIPDAVVWNFDDPASGANNTSTLENPTHTFSALGTYMVTAQATIGGIVSDFSKEITINSVPSITNIEDFEICDNDADGFAEFDLSNLEQQLINGQTNVNVRYFNEDDDVISSPISDSYVNTIANQQQITARVENVNDAGCYSETSFKLIVHPKVVANPVANIAVCDDNNDGFFAFNTATIESTILDGQTGLVVTYENENGDLLPSPLPNPFTNTIANRETIKVRVTNPVTMCDDETSFALIVNPSAKAFAITDLHSCDENNDGFADFNTSTIEQEVLGTQTGVKVRYFDENGTELPSPLPNPFTNTIANLQTIRVRVENELLPTCFEETSFKLIVDPTPTAHPLNDILVCDDDNDGFADFDLTVIQNEVLNGQTGLEITVFDQNGTALPNLLPSMYTNKTAVEEALRVKVTNPITECYDETTVSLKAIPKPVVQIIDDLESCDDDNDGFTVFDTSAITSTILDGQPDVHVFFYDGNNTFIGEELPDELINTVAWEETITARLEHTILSTCMNEIQFKLIVKQTGIAYPVQNIEECDADNDGFIDFFDTSAIESTVLNGQTDVLVSYFDGDGNELPSPLPNPYTNNKASEETITIRVTNPETSCFNETSFKFIARSCSDDIIFDFPKYFTPNGDGYHDIWQVNVRYEDAISRLSTISIYDRYGKLIKQISPQSSGWDGTFSGSAVPASDYWYTATIDNQKVISGHFALKR</sequence>
<organism evidence="2 3">
    <name type="scientific">Spongiivirga citrea</name>
    <dbReference type="NCBI Taxonomy" id="1481457"/>
    <lineage>
        <taxon>Bacteria</taxon>
        <taxon>Pseudomonadati</taxon>
        <taxon>Bacteroidota</taxon>
        <taxon>Flavobacteriia</taxon>
        <taxon>Flavobacteriales</taxon>
        <taxon>Flavobacteriaceae</taxon>
        <taxon>Spongiivirga</taxon>
    </lineage>
</organism>
<dbReference type="EMBL" id="JAABOQ010000002">
    <property type="protein sequence ID" value="NER16777.1"/>
    <property type="molecule type" value="Genomic_DNA"/>
</dbReference>
<comment type="caution">
    <text evidence="2">The sequence shown here is derived from an EMBL/GenBank/DDBJ whole genome shotgun (WGS) entry which is preliminary data.</text>
</comment>
<dbReference type="NCBIfam" id="TIGR04131">
    <property type="entry name" value="Bac_Flav_CTERM"/>
    <property type="match status" value="1"/>
</dbReference>
<evidence type="ECO:0000259" key="1">
    <source>
        <dbReference type="PROSITE" id="PS50093"/>
    </source>
</evidence>
<dbReference type="SUPFAM" id="SSF63829">
    <property type="entry name" value="Calcium-dependent phosphotriesterase"/>
    <property type="match status" value="1"/>
</dbReference>
<dbReference type="Gene3D" id="2.60.40.10">
    <property type="entry name" value="Immunoglobulins"/>
    <property type="match status" value="1"/>
</dbReference>
<dbReference type="InterPro" id="IPR026341">
    <property type="entry name" value="T9SS_type_B"/>
</dbReference>
<dbReference type="AlphaFoldDB" id="A0A6M0CMR6"/>
<proteinExistence type="predicted"/>
<dbReference type="SUPFAM" id="SSF49299">
    <property type="entry name" value="PKD domain"/>
    <property type="match status" value="1"/>
</dbReference>
<evidence type="ECO:0000313" key="3">
    <source>
        <dbReference type="Proteomes" id="UP000474296"/>
    </source>
</evidence>
<name>A0A6M0CMR6_9FLAO</name>
<gene>
    <name evidence="2" type="ORF">GWK10_06120</name>
</gene>
<accession>A0A6M0CMR6</accession>
<evidence type="ECO:0000313" key="2">
    <source>
        <dbReference type="EMBL" id="NER16777.1"/>
    </source>
</evidence>
<dbReference type="InterPro" id="IPR000601">
    <property type="entry name" value="PKD_dom"/>
</dbReference>